<evidence type="ECO:0000256" key="1">
    <source>
        <dbReference type="SAM" id="MobiDB-lite"/>
    </source>
</evidence>
<proteinExistence type="predicted"/>
<evidence type="ECO:0000313" key="2">
    <source>
        <dbReference type="EMBL" id="SNX70791.1"/>
    </source>
</evidence>
<sequence>MPEPVRIQGLFGQEKVEKARTCQKARLIRTGEGGKSLNLSEYKVHSDRRGQKKPKSVRIQGLFRPKKEI</sequence>
<organism evidence="2 3">
    <name type="scientific">Bacillus oleivorans</name>
    <dbReference type="NCBI Taxonomy" id="1448271"/>
    <lineage>
        <taxon>Bacteria</taxon>
        <taxon>Bacillati</taxon>
        <taxon>Bacillota</taxon>
        <taxon>Bacilli</taxon>
        <taxon>Bacillales</taxon>
        <taxon>Bacillaceae</taxon>
        <taxon>Bacillus</taxon>
    </lineage>
</organism>
<name>A0A285CTB6_9BACI</name>
<feature type="region of interest" description="Disordered" evidence="1">
    <location>
        <begin position="43"/>
        <end position="69"/>
    </location>
</feature>
<evidence type="ECO:0000313" key="3">
    <source>
        <dbReference type="Proteomes" id="UP000219546"/>
    </source>
</evidence>
<dbReference type="AlphaFoldDB" id="A0A285CTB6"/>
<protein>
    <submittedName>
        <fullName evidence="2">Uncharacterized protein</fullName>
    </submittedName>
</protein>
<accession>A0A285CTB6</accession>
<reference evidence="2 3" key="1">
    <citation type="submission" date="2017-08" db="EMBL/GenBank/DDBJ databases">
        <authorList>
            <person name="de Groot N.N."/>
        </authorList>
    </citation>
    <scope>NUCLEOTIDE SEQUENCE [LARGE SCALE GENOMIC DNA]</scope>
    <source>
        <strain evidence="2 3">JC228</strain>
    </source>
</reference>
<dbReference type="Proteomes" id="UP000219546">
    <property type="component" value="Unassembled WGS sequence"/>
</dbReference>
<keyword evidence="3" id="KW-1185">Reference proteome</keyword>
<dbReference type="EMBL" id="OAOP01000004">
    <property type="protein sequence ID" value="SNX70791.1"/>
    <property type="molecule type" value="Genomic_DNA"/>
</dbReference>
<gene>
    <name evidence="2" type="ORF">SAMN05877753_104360</name>
</gene>